<dbReference type="Gene3D" id="3.30.240.20">
    <property type="entry name" value="bsu07140 like domains"/>
    <property type="match status" value="1"/>
</dbReference>
<dbReference type="PANTHER" id="PTHR34582:SF6">
    <property type="entry name" value="UPF0702 TRANSMEMBRANE PROTEIN YCAP"/>
    <property type="match status" value="1"/>
</dbReference>
<dbReference type="OrthoDB" id="9778331at2"/>
<dbReference type="Pfam" id="PF04239">
    <property type="entry name" value="DUF421"/>
    <property type="match status" value="1"/>
</dbReference>
<evidence type="ECO:0000259" key="8">
    <source>
        <dbReference type="Pfam" id="PF04239"/>
    </source>
</evidence>
<evidence type="ECO:0000256" key="2">
    <source>
        <dbReference type="ARBA" id="ARBA00006448"/>
    </source>
</evidence>
<evidence type="ECO:0000256" key="5">
    <source>
        <dbReference type="ARBA" id="ARBA00022989"/>
    </source>
</evidence>
<feature type="domain" description="YetF C-terminal" evidence="8">
    <location>
        <begin position="89"/>
        <end position="146"/>
    </location>
</feature>
<dbReference type="InterPro" id="IPR007353">
    <property type="entry name" value="DUF421"/>
</dbReference>
<keyword evidence="4 7" id="KW-0812">Transmembrane</keyword>
<organism evidence="9 10">
    <name type="scientific">Rubrivirga marina</name>
    <dbReference type="NCBI Taxonomy" id="1196024"/>
    <lineage>
        <taxon>Bacteria</taxon>
        <taxon>Pseudomonadati</taxon>
        <taxon>Rhodothermota</taxon>
        <taxon>Rhodothermia</taxon>
        <taxon>Rhodothermales</taxon>
        <taxon>Rubricoccaceae</taxon>
        <taxon>Rubrivirga</taxon>
    </lineage>
</organism>
<keyword evidence="6 7" id="KW-0472">Membrane</keyword>
<dbReference type="Proteomes" id="UP000216339">
    <property type="component" value="Unassembled WGS sequence"/>
</dbReference>
<dbReference type="PANTHER" id="PTHR34582">
    <property type="entry name" value="UPF0702 TRANSMEMBRANE PROTEIN YCAP"/>
    <property type="match status" value="1"/>
</dbReference>
<dbReference type="InterPro" id="IPR023090">
    <property type="entry name" value="UPF0702_alpha/beta_dom_sf"/>
</dbReference>
<feature type="transmembrane region" description="Helical" evidence="7">
    <location>
        <begin position="6"/>
        <end position="22"/>
    </location>
</feature>
<dbReference type="RefSeq" id="WP_095509926.1">
    <property type="nucleotide sequence ID" value="NZ_MQWD01000001.1"/>
</dbReference>
<keyword evidence="10" id="KW-1185">Reference proteome</keyword>
<comment type="caution">
    <text evidence="9">The sequence shown here is derived from an EMBL/GenBank/DDBJ whole genome shotgun (WGS) entry which is preliminary data.</text>
</comment>
<protein>
    <recommendedName>
        <fullName evidence="8">YetF C-terminal domain-containing protein</fullName>
    </recommendedName>
</protein>
<evidence type="ECO:0000256" key="6">
    <source>
        <dbReference type="ARBA" id="ARBA00023136"/>
    </source>
</evidence>
<evidence type="ECO:0000256" key="7">
    <source>
        <dbReference type="SAM" id="Phobius"/>
    </source>
</evidence>
<keyword evidence="3" id="KW-1003">Cell membrane</keyword>
<accession>A0A271IZ71</accession>
<evidence type="ECO:0000256" key="4">
    <source>
        <dbReference type="ARBA" id="ARBA00022692"/>
    </source>
</evidence>
<dbReference type="AlphaFoldDB" id="A0A271IZ71"/>
<evidence type="ECO:0000313" key="10">
    <source>
        <dbReference type="Proteomes" id="UP000216339"/>
    </source>
</evidence>
<gene>
    <name evidence="9" type="ORF">BSZ37_07375</name>
</gene>
<keyword evidence="5 7" id="KW-1133">Transmembrane helix</keyword>
<sequence length="147" mass="15546">MDAVLRGAAVYLFLVVVFSALGRRTLVQTTNFDLVLLIIIGQSTQLALLGDDYSVTNAALLILTLLGLHLGLAAIKDRLPRAERVLGGGPPVLVVADGRLLKDQAAAVGVGADDVLLAARRLHGLERMAQVRYALVERTGEISVVPA</sequence>
<name>A0A271IZ71_9BACT</name>
<feature type="transmembrane region" description="Helical" evidence="7">
    <location>
        <begin position="56"/>
        <end position="75"/>
    </location>
</feature>
<proteinExistence type="inferred from homology"/>
<evidence type="ECO:0000256" key="1">
    <source>
        <dbReference type="ARBA" id="ARBA00004651"/>
    </source>
</evidence>
<reference evidence="9 10" key="1">
    <citation type="submission" date="2016-11" db="EMBL/GenBank/DDBJ databases">
        <title>Study of marine rhodopsin-containing bacteria.</title>
        <authorList>
            <person name="Yoshizawa S."/>
            <person name="Kumagai Y."/>
            <person name="Kogure K."/>
        </authorList>
    </citation>
    <scope>NUCLEOTIDE SEQUENCE [LARGE SCALE GENOMIC DNA]</scope>
    <source>
        <strain evidence="9 10">SAORIC-28</strain>
    </source>
</reference>
<comment type="similarity">
    <text evidence="2">Belongs to the UPF0702 family.</text>
</comment>
<evidence type="ECO:0000313" key="9">
    <source>
        <dbReference type="EMBL" id="PAP76278.1"/>
    </source>
</evidence>
<comment type="subcellular location">
    <subcellularLocation>
        <location evidence="1">Cell membrane</location>
        <topology evidence="1">Multi-pass membrane protein</topology>
    </subcellularLocation>
</comment>
<dbReference type="GO" id="GO:0005886">
    <property type="term" value="C:plasma membrane"/>
    <property type="evidence" value="ECO:0007669"/>
    <property type="project" value="UniProtKB-SubCell"/>
</dbReference>
<evidence type="ECO:0000256" key="3">
    <source>
        <dbReference type="ARBA" id="ARBA00022475"/>
    </source>
</evidence>
<dbReference type="EMBL" id="MQWD01000001">
    <property type="protein sequence ID" value="PAP76278.1"/>
    <property type="molecule type" value="Genomic_DNA"/>
</dbReference>